<evidence type="ECO:0000256" key="3">
    <source>
        <dbReference type="ARBA" id="ARBA00022475"/>
    </source>
</evidence>
<evidence type="ECO:0000313" key="9">
    <source>
        <dbReference type="Proteomes" id="UP000019132"/>
    </source>
</evidence>
<comment type="caution">
    <text evidence="7">Lacks conserved residue(s) required for the propagation of feature annotation.</text>
</comment>
<dbReference type="Gene3D" id="1.10.3860.10">
    <property type="entry name" value="Sodium:dicarboxylate symporter"/>
    <property type="match status" value="1"/>
</dbReference>
<keyword evidence="3" id="KW-1003">Cell membrane</keyword>
<keyword evidence="6 7" id="KW-0472">Membrane</keyword>
<keyword evidence="5 7" id="KW-1133">Transmembrane helix</keyword>
<keyword evidence="9" id="KW-1185">Reference proteome</keyword>
<reference evidence="9" key="2">
    <citation type="submission" date="2010-04" db="EMBL/GenBank/DDBJ databases">
        <authorList>
            <person name="Buell R."/>
            <person name="Hamilton J."/>
            <person name="Hostetler J."/>
        </authorList>
    </citation>
    <scope>NUCLEOTIDE SEQUENCE [LARGE SCALE GENOMIC DNA]</scope>
    <source>
        <strain evidence="9">DAOM:BR144</strain>
    </source>
</reference>
<evidence type="ECO:0000256" key="7">
    <source>
        <dbReference type="RuleBase" id="RU361216"/>
    </source>
</evidence>
<dbReference type="SUPFAM" id="SSF118215">
    <property type="entry name" value="Proton glutamate symport protein"/>
    <property type="match status" value="1"/>
</dbReference>
<dbReference type="InParanoid" id="K3X4X0"/>
<keyword evidence="7" id="KW-0769">Symport</keyword>
<dbReference type="eggNOG" id="KOG3787">
    <property type="taxonomic scope" value="Eukaryota"/>
</dbReference>
<organism evidence="8 9">
    <name type="scientific">Globisporangium ultimum (strain ATCC 200006 / CBS 805.95 / DAOM BR144)</name>
    <name type="common">Pythium ultimum</name>
    <dbReference type="NCBI Taxonomy" id="431595"/>
    <lineage>
        <taxon>Eukaryota</taxon>
        <taxon>Sar</taxon>
        <taxon>Stramenopiles</taxon>
        <taxon>Oomycota</taxon>
        <taxon>Peronosporomycetes</taxon>
        <taxon>Pythiales</taxon>
        <taxon>Pythiaceae</taxon>
        <taxon>Globisporangium</taxon>
    </lineage>
</organism>
<keyword evidence="4 7" id="KW-0812">Transmembrane</keyword>
<comment type="similarity">
    <text evidence="7">Belongs to the dicarboxylate/amino acid:cation symporter (DAACS) (TC 2.A.23) family.</text>
</comment>
<dbReference type="PRINTS" id="PR00173">
    <property type="entry name" value="EDTRNSPORT"/>
</dbReference>
<dbReference type="AlphaFoldDB" id="K3X4X0"/>
<evidence type="ECO:0000256" key="4">
    <source>
        <dbReference type="ARBA" id="ARBA00022692"/>
    </source>
</evidence>
<dbReference type="GO" id="GO:0015293">
    <property type="term" value="F:symporter activity"/>
    <property type="evidence" value="ECO:0007669"/>
    <property type="project" value="UniProtKB-UniRule"/>
</dbReference>
<dbReference type="Proteomes" id="UP000019132">
    <property type="component" value="Unassembled WGS sequence"/>
</dbReference>
<reference evidence="8" key="3">
    <citation type="submission" date="2015-02" db="UniProtKB">
        <authorList>
            <consortium name="EnsemblProtists"/>
        </authorList>
    </citation>
    <scope>IDENTIFICATION</scope>
    <source>
        <strain evidence="8">DAOM BR144</strain>
    </source>
</reference>
<protein>
    <recommendedName>
        <fullName evidence="7">Amino acid transporter</fullName>
    </recommendedName>
</protein>
<feature type="transmembrane region" description="Helical" evidence="7">
    <location>
        <begin position="113"/>
        <end position="138"/>
    </location>
</feature>
<dbReference type="InterPro" id="IPR001991">
    <property type="entry name" value="Na-dicarboxylate_symporter"/>
</dbReference>
<comment type="subcellular location">
    <subcellularLocation>
        <location evidence="1">Cell membrane</location>
        <topology evidence="1">Multi-pass membrane protein</topology>
    </subcellularLocation>
    <subcellularLocation>
        <location evidence="7">Membrane</location>
        <topology evidence="7">Multi-pass membrane protein</topology>
    </subcellularLocation>
</comment>
<dbReference type="VEuPathDB" id="FungiDB:PYU1_G012243"/>
<feature type="transmembrane region" description="Helical" evidence="7">
    <location>
        <begin position="150"/>
        <end position="177"/>
    </location>
</feature>
<dbReference type="EMBL" id="GL376601">
    <property type="status" value="NOT_ANNOTATED_CDS"/>
    <property type="molecule type" value="Genomic_DNA"/>
</dbReference>
<dbReference type="EnsemblProtists" id="PYU1_T012269">
    <property type="protein sequence ID" value="PYU1_T012269"/>
    <property type="gene ID" value="PYU1_G012243"/>
</dbReference>
<proteinExistence type="inferred from homology"/>
<evidence type="ECO:0000256" key="1">
    <source>
        <dbReference type="ARBA" id="ARBA00004651"/>
    </source>
</evidence>
<evidence type="ECO:0000313" key="8">
    <source>
        <dbReference type="EnsemblProtists" id="PYU1_T012269"/>
    </source>
</evidence>
<reference evidence="9" key="1">
    <citation type="journal article" date="2010" name="Genome Biol.">
        <title>Genome sequence of the necrotrophic plant pathogen Pythium ultimum reveals original pathogenicity mechanisms and effector repertoire.</title>
        <authorList>
            <person name="Levesque C.A."/>
            <person name="Brouwer H."/>
            <person name="Cano L."/>
            <person name="Hamilton J.P."/>
            <person name="Holt C."/>
            <person name="Huitema E."/>
            <person name="Raffaele S."/>
            <person name="Robideau G.P."/>
            <person name="Thines M."/>
            <person name="Win J."/>
            <person name="Zerillo M.M."/>
            <person name="Beakes G.W."/>
            <person name="Boore J.L."/>
            <person name="Busam D."/>
            <person name="Dumas B."/>
            <person name="Ferriera S."/>
            <person name="Fuerstenberg S.I."/>
            <person name="Gachon C.M."/>
            <person name="Gaulin E."/>
            <person name="Govers F."/>
            <person name="Grenville-Briggs L."/>
            <person name="Horner N."/>
            <person name="Hostetler J."/>
            <person name="Jiang R.H."/>
            <person name="Johnson J."/>
            <person name="Krajaejun T."/>
            <person name="Lin H."/>
            <person name="Meijer H.J."/>
            <person name="Moore B."/>
            <person name="Morris P."/>
            <person name="Phuntmart V."/>
            <person name="Puiu D."/>
            <person name="Shetty J."/>
            <person name="Stajich J.E."/>
            <person name="Tripathy S."/>
            <person name="Wawra S."/>
            <person name="van West P."/>
            <person name="Whitty B.R."/>
            <person name="Coutinho P.M."/>
            <person name="Henrissat B."/>
            <person name="Martin F."/>
            <person name="Thomas P.D."/>
            <person name="Tyler B.M."/>
            <person name="De Vries R.P."/>
            <person name="Kamoun S."/>
            <person name="Yandell M."/>
            <person name="Tisserat N."/>
            <person name="Buell C.R."/>
        </authorList>
    </citation>
    <scope>NUCLEOTIDE SEQUENCE</scope>
    <source>
        <strain evidence="9">DAOM:BR144</strain>
    </source>
</reference>
<dbReference type="STRING" id="431595.K3X4X0"/>
<dbReference type="GO" id="GO:0005886">
    <property type="term" value="C:plasma membrane"/>
    <property type="evidence" value="ECO:0007669"/>
    <property type="project" value="UniProtKB-SubCell"/>
</dbReference>
<name>K3X4X0_GLOUD</name>
<dbReference type="Pfam" id="PF00375">
    <property type="entry name" value="SDF"/>
    <property type="match status" value="1"/>
</dbReference>
<evidence type="ECO:0000256" key="2">
    <source>
        <dbReference type="ARBA" id="ARBA00022448"/>
    </source>
</evidence>
<accession>K3X4X0</accession>
<sequence length="227" mass="24648">MEKALTDHYNQQLLDESPVTGFRTVTHSRLHDRDVLSCKNHVPRASEGTTVILGDELRLKDMLAGAFEETSPVSLWRICVAVAIGISLGVLLAQYSTDGNDEWPDWIALPGDLFIDALKCLITPMVFSSIVVCIGELVEAGKAARIGSRVMLYFAMSSLVSSTIGVLFGVLFSNLFVSQLNVKVTSFPLPQFSIKCPNGNYLASSPDAYGTMALACTSKNATMDHQL</sequence>
<feature type="transmembrane region" description="Helical" evidence="7">
    <location>
        <begin position="75"/>
        <end position="93"/>
    </location>
</feature>
<keyword evidence="2 7" id="KW-0813">Transport</keyword>
<evidence type="ECO:0000256" key="5">
    <source>
        <dbReference type="ARBA" id="ARBA00022989"/>
    </source>
</evidence>
<dbReference type="PANTHER" id="PTHR42865:SF7">
    <property type="entry name" value="PROTON_GLUTAMATE-ASPARTATE SYMPORTER"/>
    <property type="match status" value="1"/>
</dbReference>
<evidence type="ECO:0000256" key="6">
    <source>
        <dbReference type="ARBA" id="ARBA00023136"/>
    </source>
</evidence>
<dbReference type="HOGENOM" id="CLU_1221782_0_0_1"/>
<dbReference type="PANTHER" id="PTHR42865">
    <property type="entry name" value="PROTON/GLUTAMATE-ASPARTATE SYMPORTER"/>
    <property type="match status" value="1"/>
</dbReference>
<dbReference type="InterPro" id="IPR036458">
    <property type="entry name" value="Na:dicarbo_symporter_sf"/>
</dbReference>